<keyword evidence="1" id="KW-0472">Membrane</keyword>
<reference evidence="2" key="1">
    <citation type="submission" date="2020-05" db="EMBL/GenBank/DDBJ databases">
        <authorList>
            <person name="Chiriac C."/>
            <person name="Salcher M."/>
            <person name="Ghai R."/>
            <person name="Kavagutti S V."/>
        </authorList>
    </citation>
    <scope>NUCLEOTIDE SEQUENCE</scope>
</reference>
<name>A0A6J7FK96_9ZZZZ</name>
<keyword evidence="1" id="KW-0812">Transmembrane</keyword>
<accession>A0A6J7FK96</accession>
<gene>
    <name evidence="2" type="ORF">UFOPK3564_00304</name>
</gene>
<evidence type="ECO:0000256" key="1">
    <source>
        <dbReference type="SAM" id="Phobius"/>
    </source>
</evidence>
<feature type="transmembrane region" description="Helical" evidence="1">
    <location>
        <begin position="6"/>
        <end position="23"/>
    </location>
</feature>
<organism evidence="2">
    <name type="scientific">freshwater metagenome</name>
    <dbReference type="NCBI Taxonomy" id="449393"/>
    <lineage>
        <taxon>unclassified sequences</taxon>
        <taxon>metagenomes</taxon>
        <taxon>ecological metagenomes</taxon>
    </lineage>
</organism>
<dbReference type="EMBL" id="CAFBMK010000010">
    <property type="protein sequence ID" value="CAB4896052.1"/>
    <property type="molecule type" value="Genomic_DNA"/>
</dbReference>
<evidence type="ECO:0000313" key="2">
    <source>
        <dbReference type="EMBL" id="CAB4896052.1"/>
    </source>
</evidence>
<proteinExistence type="predicted"/>
<keyword evidence="1" id="KW-1133">Transmembrane helix</keyword>
<sequence>MTTIVILLVIWLAANVAFLGFVVRDDRKDRRP</sequence>
<protein>
    <submittedName>
        <fullName evidence="2">Unannotated protein</fullName>
    </submittedName>
</protein>
<dbReference type="AlphaFoldDB" id="A0A6J7FK96"/>